<feature type="non-terminal residue" evidence="4">
    <location>
        <position position="70"/>
    </location>
</feature>
<dbReference type="SUPFAM" id="SSF52172">
    <property type="entry name" value="CheY-like"/>
    <property type="match status" value="1"/>
</dbReference>
<dbReference type="AlphaFoldDB" id="A0A3A8MQI1"/>
<accession>A0A3A8MQI1</accession>
<name>A0A3A8MQI1_9BACT</name>
<evidence type="ECO:0000259" key="3">
    <source>
        <dbReference type="PROSITE" id="PS50110"/>
    </source>
</evidence>
<evidence type="ECO:0000313" key="5">
    <source>
        <dbReference type="Proteomes" id="UP000272888"/>
    </source>
</evidence>
<dbReference type="RefSeq" id="WP_120648739.1">
    <property type="nucleotide sequence ID" value="NZ_RAWB01001126.1"/>
</dbReference>
<dbReference type="PANTHER" id="PTHR44591:SF3">
    <property type="entry name" value="RESPONSE REGULATORY DOMAIN-CONTAINING PROTEIN"/>
    <property type="match status" value="1"/>
</dbReference>
<feature type="domain" description="Response regulatory" evidence="3">
    <location>
        <begin position="4"/>
        <end position="70"/>
    </location>
</feature>
<comment type="caution">
    <text evidence="4">The sequence shown here is derived from an EMBL/GenBank/DDBJ whole genome shotgun (WGS) entry which is preliminary data.</text>
</comment>
<gene>
    <name evidence="4" type="ORF">D7V93_43745</name>
</gene>
<feature type="modified residue" description="4-aspartylphosphate" evidence="2">
    <location>
        <position position="56"/>
    </location>
</feature>
<dbReference type="Proteomes" id="UP000272888">
    <property type="component" value="Unassembled WGS sequence"/>
</dbReference>
<organism evidence="4 5">
    <name type="scientific">Corallococcus llansteffanensis</name>
    <dbReference type="NCBI Taxonomy" id="2316731"/>
    <lineage>
        <taxon>Bacteria</taxon>
        <taxon>Pseudomonadati</taxon>
        <taxon>Myxococcota</taxon>
        <taxon>Myxococcia</taxon>
        <taxon>Myxococcales</taxon>
        <taxon>Cystobacterineae</taxon>
        <taxon>Myxococcaceae</taxon>
        <taxon>Corallococcus</taxon>
    </lineage>
</organism>
<evidence type="ECO:0000256" key="2">
    <source>
        <dbReference type="PROSITE-ProRule" id="PRU00169"/>
    </source>
</evidence>
<dbReference type="PROSITE" id="PS50110">
    <property type="entry name" value="RESPONSE_REGULATORY"/>
    <property type="match status" value="1"/>
</dbReference>
<reference evidence="5" key="1">
    <citation type="submission" date="2018-09" db="EMBL/GenBank/DDBJ databases">
        <authorList>
            <person name="Livingstone P.G."/>
            <person name="Whitworth D.E."/>
        </authorList>
    </citation>
    <scope>NUCLEOTIDE SEQUENCE [LARGE SCALE GENOMIC DNA]</scope>
    <source>
        <strain evidence="5">CA051B</strain>
    </source>
</reference>
<protein>
    <submittedName>
        <fullName evidence="4">Response regulator</fullName>
    </submittedName>
</protein>
<dbReference type="PANTHER" id="PTHR44591">
    <property type="entry name" value="STRESS RESPONSE REGULATOR PROTEIN 1"/>
    <property type="match status" value="1"/>
</dbReference>
<keyword evidence="1 2" id="KW-0597">Phosphoprotein</keyword>
<proteinExistence type="predicted"/>
<dbReference type="InterPro" id="IPR011006">
    <property type="entry name" value="CheY-like_superfamily"/>
</dbReference>
<dbReference type="GO" id="GO:0000160">
    <property type="term" value="P:phosphorelay signal transduction system"/>
    <property type="evidence" value="ECO:0007669"/>
    <property type="project" value="InterPro"/>
</dbReference>
<dbReference type="Pfam" id="PF00072">
    <property type="entry name" value="Response_reg"/>
    <property type="match status" value="1"/>
</dbReference>
<dbReference type="InterPro" id="IPR001789">
    <property type="entry name" value="Sig_transdc_resp-reg_receiver"/>
</dbReference>
<dbReference type="Gene3D" id="3.40.50.2300">
    <property type="match status" value="1"/>
</dbReference>
<sequence>MSLRVLLVDDGTADRLAVSRALARDPDMQWEVSQVSSAEEALAYLSTHTPDAMLLDYHLPGMNGVDMLQQ</sequence>
<dbReference type="InterPro" id="IPR050595">
    <property type="entry name" value="Bact_response_regulator"/>
</dbReference>
<dbReference type="EMBL" id="RAWB01001126">
    <property type="protein sequence ID" value="RKH33850.1"/>
    <property type="molecule type" value="Genomic_DNA"/>
</dbReference>
<keyword evidence="5" id="KW-1185">Reference proteome</keyword>
<evidence type="ECO:0000256" key="1">
    <source>
        <dbReference type="ARBA" id="ARBA00022553"/>
    </source>
</evidence>
<evidence type="ECO:0000313" key="4">
    <source>
        <dbReference type="EMBL" id="RKH33850.1"/>
    </source>
</evidence>